<evidence type="ECO:0000313" key="3">
    <source>
        <dbReference type="Proteomes" id="UP001159641"/>
    </source>
</evidence>
<keyword evidence="3" id="KW-1185">Reference proteome</keyword>
<organism evidence="2 3">
    <name type="scientific">Eschrichtius robustus</name>
    <name type="common">California gray whale</name>
    <name type="synonym">Eschrichtius gibbosus</name>
    <dbReference type="NCBI Taxonomy" id="9764"/>
    <lineage>
        <taxon>Eukaryota</taxon>
        <taxon>Metazoa</taxon>
        <taxon>Chordata</taxon>
        <taxon>Craniata</taxon>
        <taxon>Vertebrata</taxon>
        <taxon>Euteleostomi</taxon>
        <taxon>Mammalia</taxon>
        <taxon>Eutheria</taxon>
        <taxon>Laurasiatheria</taxon>
        <taxon>Artiodactyla</taxon>
        <taxon>Whippomorpha</taxon>
        <taxon>Cetacea</taxon>
        <taxon>Mysticeti</taxon>
        <taxon>Eschrichtiidae</taxon>
        <taxon>Eschrichtius</taxon>
    </lineage>
</organism>
<dbReference type="EMBL" id="JAIQCJ010001812">
    <property type="protein sequence ID" value="KAJ8787354.1"/>
    <property type="molecule type" value="Genomic_DNA"/>
</dbReference>
<feature type="region of interest" description="Disordered" evidence="1">
    <location>
        <begin position="1"/>
        <end position="56"/>
    </location>
</feature>
<evidence type="ECO:0000256" key="1">
    <source>
        <dbReference type="SAM" id="MobiDB-lite"/>
    </source>
</evidence>
<name>A0AB34H9N1_ESCRO</name>
<feature type="compositionally biased region" description="Basic and acidic residues" evidence="1">
    <location>
        <begin position="8"/>
        <end position="18"/>
    </location>
</feature>
<protein>
    <submittedName>
        <fullName evidence="2">Uncharacterized protein</fullName>
    </submittedName>
</protein>
<comment type="caution">
    <text evidence="2">The sequence shown here is derived from an EMBL/GenBank/DDBJ whole genome shotgun (WGS) entry which is preliminary data.</text>
</comment>
<proteinExistence type="predicted"/>
<evidence type="ECO:0000313" key="2">
    <source>
        <dbReference type="EMBL" id="KAJ8787354.1"/>
    </source>
</evidence>
<accession>A0AB34H9N1</accession>
<gene>
    <name evidence="2" type="ORF">J1605_005759</name>
</gene>
<sequence length="106" mass="11990">MLARHLAAHLEHVPFGERRHSRGQARQRREGARSPGPRAGRSQRRRGWDAAGSVRGKREKFEWLRACASGRGVDIGRLRRVQLWALRPPLYASCTPRGAECRVSSP</sequence>
<reference evidence="2 3" key="1">
    <citation type="submission" date="2022-11" db="EMBL/GenBank/DDBJ databases">
        <title>Whole genome sequence of Eschrichtius robustus ER-17-0199.</title>
        <authorList>
            <person name="Bruniche-Olsen A."/>
            <person name="Black A.N."/>
            <person name="Fields C.J."/>
            <person name="Walden K."/>
            <person name="Dewoody J.A."/>
        </authorList>
    </citation>
    <scope>NUCLEOTIDE SEQUENCE [LARGE SCALE GENOMIC DNA]</scope>
    <source>
        <strain evidence="2">ER-17-0199</strain>
        <tissue evidence="2">Blubber</tissue>
    </source>
</reference>
<dbReference type="Proteomes" id="UP001159641">
    <property type="component" value="Unassembled WGS sequence"/>
</dbReference>
<dbReference type="AlphaFoldDB" id="A0AB34H9N1"/>